<keyword evidence="4" id="KW-0449">Lipoprotein</keyword>
<evidence type="ECO:0000313" key="8">
    <source>
        <dbReference type="Proteomes" id="UP000019460"/>
    </source>
</evidence>
<feature type="compositionally biased region" description="Low complexity" evidence="5">
    <location>
        <begin position="397"/>
        <end position="408"/>
    </location>
</feature>
<dbReference type="SUPFAM" id="SSF50998">
    <property type="entry name" value="Quinoprotein alcohol dehydrogenase-like"/>
    <property type="match status" value="1"/>
</dbReference>
<dbReference type="AlphaFoldDB" id="W9VCD1"/>
<accession>W9VCD1</accession>
<comment type="function">
    <text evidence="4">Part of the outer membrane protein assembly complex, which is involved in assembly and insertion of beta-barrel proteins into the outer membrane.</text>
</comment>
<dbReference type="InterPro" id="IPR002372">
    <property type="entry name" value="PQQ_rpt_dom"/>
</dbReference>
<dbReference type="Proteomes" id="UP000019460">
    <property type="component" value="Unassembled WGS sequence"/>
</dbReference>
<sequence length="422" mass="44800">MRPQLRSLSSLFGTLLLAGMLSGCGVIPWLGKEKDPTPPTKLTDIVQAVSIDRVWSERPTRGSDGRRLYLVPGLSGGRLYLADARGRLVALAADTGREIWKTETKLDFSGGPDVSGDALVLGTSRGELVAFATADGKERWRTALDSEVLSEPRFIGDGLIVVHTLDDSIFGIEAATGKQLWRTNYPAPVLTLRGSSSPVVAPSGIVVGLSGGKLVMLDPKDGIPLWEVIVTRPSGRSELARIADIDADPVLFDGILYVGSYNGDLAAVDAASGEVLWRRDLSAHAGLAADRDGLFVTDSEDQVWGADLTDGAGRWKQEQLRYRRLTAPTLVGNLIAVGDLDGYLHLLDTRDGRLVGRIRITKSGITARPLLADGRLYVYAEDGTITALRIGPTAPAKPAIAPSAANPPTDAAIAPKASSQAP</sequence>
<dbReference type="OrthoDB" id="5173551at2"/>
<dbReference type="InterPro" id="IPR018391">
    <property type="entry name" value="PQQ_b-propeller_rpt"/>
</dbReference>
<feature type="region of interest" description="Disordered" evidence="5">
    <location>
        <begin position="397"/>
        <end position="422"/>
    </location>
</feature>
<organism evidence="7 8">
    <name type="scientific">Imhoffiella purpurea</name>
    <dbReference type="NCBI Taxonomy" id="1249627"/>
    <lineage>
        <taxon>Bacteria</taxon>
        <taxon>Pseudomonadati</taxon>
        <taxon>Pseudomonadota</taxon>
        <taxon>Gammaproteobacteria</taxon>
        <taxon>Chromatiales</taxon>
        <taxon>Chromatiaceae</taxon>
        <taxon>Imhoffiella</taxon>
    </lineage>
</organism>
<comment type="caution">
    <text evidence="7">The sequence shown here is derived from an EMBL/GenBank/DDBJ whole genome shotgun (WGS) entry which is preliminary data.</text>
</comment>
<evidence type="ECO:0000256" key="3">
    <source>
        <dbReference type="ARBA" id="ARBA00023237"/>
    </source>
</evidence>
<dbReference type="STRING" id="1249627.D779_2340"/>
<evidence type="ECO:0000256" key="1">
    <source>
        <dbReference type="ARBA" id="ARBA00022729"/>
    </source>
</evidence>
<evidence type="ECO:0000259" key="6">
    <source>
        <dbReference type="Pfam" id="PF13360"/>
    </source>
</evidence>
<dbReference type="GO" id="GO:0051205">
    <property type="term" value="P:protein insertion into membrane"/>
    <property type="evidence" value="ECO:0007669"/>
    <property type="project" value="UniProtKB-UniRule"/>
</dbReference>
<keyword evidence="3 4" id="KW-0998">Cell outer membrane</keyword>
<comment type="similarity">
    <text evidence="4">Belongs to the BamB family.</text>
</comment>
<evidence type="ECO:0000313" key="7">
    <source>
        <dbReference type="EMBL" id="EXJ14646.1"/>
    </source>
</evidence>
<evidence type="ECO:0000256" key="4">
    <source>
        <dbReference type="HAMAP-Rule" id="MF_00923"/>
    </source>
</evidence>
<dbReference type="eggNOG" id="COG1520">
    <property type="taxonomic scope" value="Bacteria"/>
</dbReference>
<comment type="subunit">
    <text evidence="4">Part of the Bam complex.</text>
</comment>
<dbReference type="SMART" id="SM00564">
    <property type="entry name" value="PQQ"/>
    <property type="match status" value="7"/>
</dbReference>
<keyword evidence="8" id="KW-1185">Reference proteome</keyword>
<reference evidence="7 8" key="1">
    <citation type="submission" date="2012-11" db="EMBL/GenBank/DDBJ databases">
        <title>Genome assembly of Thiorhodococcus sp. AK35.</title>
        <authorList>
            <person name="Nupur N."/>
            <person name="Khatri I."/>
            <person name="Subramanian S."/>
            <person name="Pinnaka A."/>
        </authorList>
    </citation>
    <scope>NUCLEOTIDE SEQUENCE [LARGE SCALE GENOMIC DNA]</scope>
    <source>
        <strain evidence="7 8">AK35</strain>
    </source>
</reference>
<keyword evidence="4" id="KW-0564">Palmitate</keyword>
<keyword evidence="2 4" id="KW-0472">Membrane</keyword>
<dbReference type="PATRIC" id="fig|1249627.3.peg.2658"/>
<proteinExistence type="inferred from homology"/>
<dbReference type="EMBL" id="AONC01000038">
    <property type="protein sequence ID" value="EXJ14646.1"/>
    <property type="molecule type" value="Genomic_DNA"/>
</dbReference>
<dbReference type="GO" id="GO:0043165">
    <property type="term" value="P:Gram-negative-bacterium-type cell outer membrane assembly"/>
    <property type="evidence" value="ECO:0007669"/>
    <property type="project" value="UniProtKB-UniRule"/>
</dbReference>
<dbReference type="CDD" id="cd10276">
    <property type="entry name" value="BamB_YfgL"/>
    <property type="match status" value="1"/>
</dbReference>
<dbReference type="PROSITE" id="PS51257">
    <property type="entry name" value="PROKAR_LIPOPROTEIN"/>
    <property type="match status" value="1"/>
</dbReference>
<dbReference type="PANTHER" id="PTHR34512">
    <property type="entry name" value="CELL SURFACE PROTEIN"/>
    <property type="match status" value="1"/>
</dbReference>
<feature type="domain" description="Pyrrolo-quinoline quinone repeat" evidence="6">
    <location>
        <begin position="85"/>
        <end position="317"/>
    </location>
</feature>
<evidence type="ECO:0000256" key="5">
    <source>
        <dbReference type="SAM" id="MobiDB-lite"/>
    </source>
</evidence>
<dbReference type="Gene3D" id="2.130.10.10">
    <property type="entry name" value="YVTN repeat-like/Quinoprotein amine dehydrogenase"/>
    <property type="match status" value="1"/>
</dbReference>
<name>W9VCD1_9GAMM</name>
<dbReference type="Pfam" id="PF13360">
    <property type="entry name" value="PQQ_2"/>
    <property type="match status" value="2"/>
</dbReference>
<gene>
    <name evidence="4" type="primary">bamB</name>
    <name evidence="7" type="ORF">D779_2340</name>
</gene>
<dbReference type="RefSeq" id="WP_043754660.1">
    <property type="nucleotide sequence ID" value="NZ_AONC01000038.1"/>
</dbReference>
<keyword evidence="1 4" id="KW-0732">Signal</keyword>
<dbReference type="PANTHER" id="PTHR34512:SF30">
    <property type="entry name" value="OUTER MEMBRANE PROTEIN ASSEMBLY FACTOR BAMB"/>
    <property type="match status" value="1"/>
</dbReference>
<dbReference type="InterPro" id="IPR017687">
    <property type="entry name" value="BamB"/>
</dbReference>
<feature type="domain" description="Pyrrolo-quinoline quinone repeat" evidence="6">
    <location>
        <begin position="330"/>
        <end position="388"/>
    </location>
</feature>
<dbReference type="InterPro" id="IPR011047">
    <property type="entry name" value="Quinoprotein_ADH-like_sf"/>
</dbReference>
<dbReference type="InterPro" id="IPR015943">
    <property type="entry name" value="WD40/YVTN_repeat-like_dom_sf"/>
</dbReference>
<comment type="subcellular location">
    <subcellularLocation>
        <location evidence="4">Cell outer membrane</location>
        <topology evidence="4">Lipid-anchor</topology>
    </subcellularLocation>
</comment>
<evidence type="ECO:0000256" key="2">
    <source>
        <dbReference type="ARBA" id="ARBA00023136"/>
    </source>
</evidence>
<dbReference type="HAMAP" id="MF_00923">
    <property type="entry name" value="OM_assembly_BamB"/>
    <property type="match status" value="1"/>
</dbReference>
<protein>
    <recommendedName>
        <fullName evidence="4">Outer membrane protein assembly factor BamB</fullName>
    </recommendedName>
</protein>
<dbReference type="GO" id="GO:0009279">
    <property type="term" value="C:cell outer membrane"/>
    <property type="evidence" value="ECO:0007669"/>
    <property type="project" value="UniProtKB-SubCell"/>
</dbReference>
<dbReference type="NCBIfam" id="TIGR03300">
    <property type="entry name" value="assembly_YfgL"/>
    <property type="match status" value="1"/>
</dbReference>